<dbReference type="EMBL" id="VUJX02000006">
    <property type="protein sequence ID" value="KAL0935701.1"/>
    <property type="molecule type" value="Genomic_DNA"/>
</dbReference>
<name>A0ACC3YUS9_COLTU</name>
<gene>
    <name evidence="1" type="ORF">CTRU02_210292</name>
</gene>
<keyword evidence="2" id="KW-1185">Reference proteome</keyword>
<organism evidence="1 2">
    <name type="scientific">Colletotrichum truncatum</name>
    <name type="common">Anthracnose fungus</name>
    <name type="synonym">Colletotrichum capsici</name>
    <dbReference type="NCBI Taxonomy" id="5467"/>
    <lineage>
        <taxon>Eukaryota</taxon>
        <taxon>Fungi</taxon>
        <taxon>Dikarya</taxon>
        <taxon>Ascomycota</taxon>
        <taxon>Pezizomycotina</taxon>
        <taxon>Sordariomycetes</taxon>
        <taxon>Hypocreomycetidae</taxon>
        <taxon>Glomerellales</taxon>
        <taxon>Glomerellaceae</taxon>
        <taxon>Colletotrichum</taxon>
        <taxon>Colletotrichum truncatum species complex</taxon>
    </lineage>
</organism>
<reference evidence="1 2" key="1">
    <citation type="journal article" date="2020" name="Phytopathology">
        <title>Genome Sequence Resources of Colletotrichum truncatum, C. plurivorum, C. musicola, and C. sojae: Four Species Pathogenic to Soybean (Glycine max).</title>
        <authorList>
            <person name="Rogerio F."/>
            <person name="Boufleur T.R."/>
            <person name="Ciampi-Guillardi M."/>
            <person name="Sukno S.A."/>
            <person name="Thon M.R."/>
            <person name="Massola Junior N.S."/>
            <person name="Baroncelli R."/>
        </authorList>
    </citation>
    <scope>NUCLEOTIDE SEQUENCE [LARGE SCALE GENOMIC DNA]</scope>
    <source>
        <strain evidence="1 2">CMES1059</strain>
    </source>
</reference>
<dbReference type="Proteomes" id="UP000805649">
    <property type="component" value="Unassembled WGS sequence"/>
</dbReference>
<evidence type="ECO:0000313" key="2">
    <source>
        <dbReference type="Proteomes" id="UP000805649"/>
    </source>
</evidence>
<evidence type="ECO:0000313" key="1">
    <source>
        <dbReference type="EMBL" id="KAL0935701.1"/>
    </source>
</evidence>
<accession>A0ACC3YUS9</accession>
<sequence>MKSSVLVSLVSGIGAGLVGASPLDELLGRQAGCPRDNCLRAVLGSRPGPEVAMPDCSSWMQVTVTPCASTVTQTATVTSFTTTVGNTFPGLKKMKREELEGRQVSSTAAGGAPSCTPSQNGPGSMPDYVEKACQPLGTLAPAARYSTACSCGSVTARTTTLPASSVVTVTTTTTVLAAYTPTNTPTAFVLQATSNRALYVSVDSAGALRLVPDASVATPFYVDNEGQMRNYNSPNKTLVNYYEPDPATANDKVYSAVQGSGNYRINCFNVGRVAGAYYGGCTSSGSPTGNPVVHGFGYCPNHGGFVYMIPNNSNVRCFGGGYAFAGFYLATYSGQ</sequence>
<protein>
    <submittedName>
        <fullName evidence="1">FAD dependent oxidoreductase</fullName>
    </submittedName>
</protein>
<comment type="caution">
    <text evidence="1">The sequence shown here is derived from an EMBL/GenBank/DDBJ whole genome shotgun (WGS) entry which is preliminary data.</text>
</comment>
<proteinExistence type="predicted"/>